<dbReference type="Proteomes" id="UP000182259">
    <property type="component" value="Chromosome I"/>
</dbReference>
<gene>
    <name evidence="8" type="ORF">SAMEA4029009_CIC11G00000004745</name>
    <name evidence="7" type="ORF">SAMEA4029010_CIC11G00000001982</name>
</gene>
<dbReference type="STRING" id="45354.A0A1L0DA90"/>
<dbReference type="GO" id="GO:0016020">
    <property type="term" value="C:membrane"/>
    <property type="evidence" value="ECO:0007669"/>
    <property type="project" value="UniProtKB-SubCell"/>
</dbReference>
<evidence type="ECO:0000256" key="6">
    <source>
        <dbReference type="SAM" id="Phobius"/>
    </source>
</evidence>
<evidence type="ECO:0000313" key="8">
    <source>
        <dbReference type="EMBL" id="SGZ49323.1"/>
    </source>
</evidence>
<name>A0A1L0DA90_9ASCO</name>
<dbReference type="AlphaFoldDB" id="A0A1L0DA90"/>
<keyword evidence="3 6" id="KW-0812">Transmembrane</keyword>
<sequence>MADSYFYKKPSTSAAGIFSICFGLVTIATLVQIFLVTRKGKEKRVWVLLPFVLGGILETLGYIARICSIRSPTVLGPWIAQNLLILVAPAFFTMTYHLTINRVFSILDARKHSVLPLNWLAKVFVIADLLCFFLQGAGSGMLSRDTKSQQDAGRKVVLAGSVLQLIVFVVFIVVIAIFQIKLKKNKTTQAVDYRYQPTKWRNWKSILVVLHVSSVFMILRCLLRSYEYAQGENGHISRYEGYMYVFDATLMFLSMLAFTWQNLADYFYFMRYEARKTQDVVLEPVENYSDQKLT</sequence>
<evidence type="ECO:0000313" key="7">
    <source>
        <dbReference type="EMBL" id="SGZ47446.1"/>
    </source>
</evidence>
<reference evidence="8 10" key="1">
    <citation type="submission" date="2016-10" db="EMBL/GenBank/DDBJ databases">
        <authorList>
            <person name="de Groot N.N."/>
        </authorList>
    </citation>
    <scope>NUCLEOTIDE SEQUENCE [LARGE SCALE GENOMIC DNA]</scope>
    <source>
        <strain evidence="7 10">CBS 141442</strain>
        <strain evidence="8">PYCC 4715</strain>
    </source>
</reference>
<evidence type="ECO:0000313" key="9">
    <source>
        <dbReference type="Proteomes" id="UP000182259"/>
    </source>
</evidence>
<evidence type="ECO:0000313" key="10">
    <source>
        <dbReference type="Proteomes" id="UP000182334"/>
    </source>
</evidence>
<organism evidence="8 9">
    <name type="scientific">Sungouiella intermedia</name>
    <dbReference type="NCBI Taxonomy" id="45354"/>
    <lineage>
        <taxon>Eukaryota</taxon>
        <taxon>Fungi</taxon>
        <taxon>Dikarya</taxon>
        <taxon>Ascomycota</taxon>
        <taxon>Saccharomycotina</taxon>
        <taxon>Pichiomycetes</taxon>
        <taxon>Metschnikowiaceae</taxon>
        <taxon>Sungouiella</taxon>
    </lineage>
</organism>
<dbReference type="EMBL" id="LT635764">
    <property type="protein sequence ID" value="SGZ49323.1"/>
    <property type="molecule type" value="Genomic_DNA"/>
</dbReference>
<evidence type="ECO:0000256" key="3">
    <source>
        <dbReference type="ARBA" id="ARBA00022692"/>
    </source>
</evidence>
<dbReference type="PANTHER" id="PTHR31465">
    <property type="entry name" value="PROTEIN RTA1-RELATED"/>
    <property type="match status" value="1"/>
</dbReference>
<feature type="transmembrane region" description="Helical" evidence="6">
    <location>
        <begin position="243"/>
        <end position="268"/>
    </location>
</feature>
<feature type="transmembrane region" description="Helical" evidence="6">
    <location>
        <begin position="78"/>
        <end position="98"/>
    </location>
</feature>
<evidence type="ECO:0000256" key="1">
    <source>
        <dbReference type="ARBA" id="ARBA00004141"/>
    </source>
</evidence>
<reference evidence="9" key="2">
    <citation type="submission" date="2016-10" db="EMBL/GenBank/DDBJ databases">
        <authorList>
            <person name="Geijer C."/>
            <person name="Jareborg N."/>
            <person name="Dainat J."/>
        </authorList>
    </citation>
    <scope>NUCLEOTIDE SEQUENCE [LARGE SCALE GENOMIC DNA]</scope>
    <source>
        <strain evidence="9">PYCC 4715</strain>
    </source>
</reference>
<dbReference type="EMBL" id="LT635756">
    <property type="protein sequence ID" value="SGZ47446.1"/>
    <property type="molecule type" value="Genomic_DNA"/>
</dbReference>
<accession>A0A1L0DA90</accession>
<keyword evidence="5 6" id="KW-0472">Membrane</keyword>
<dbReference type="InterPro" id="IPR007568">
    <property type="entry name" value="RTA1"/>
</dbReference>
<evidence type="ECO:0000256" key="5">
    <source>
        <dbReference type="ARBA" id="ARBA00023136"/>
    </source>
</evidence>
<evidence type="ECO:0000256" key="4">
    <source>
        <dbReference type="ARBA" id="ARBA00022989"/>
    </source>
</evidence>
<evidence type="ECO:0000256" key="2">
    <source>
        <dbReference type="ARBA" id="ARBA00009969"/>
    </source>
</evidence>
<feature type="transmembrane region" description="Helical" evidence="6">
    <location>
        <begin position="203"/>
        <end position="223"/>
    </location>
</feature>
<comment type="subcellular location">
    <subcellularLocation>
        <location evidence="1">Membrane</location>
        <topology evidence="1">Multi-pass membrane protein</topology>
    </subcellularLocation>
</comment>
<comment type="similarity">
    <text evidence="2">Belongs to the lipid-translocating exporter (LTE) (TC 9.A.26.1) family.</text>
</comment>
<dbReference type="OrthoDB" id="3358017at2759"/>
<feature type="transmembrane region" description="Helical" evidence="6">
    <location>
        <begin position="119"/>
        <end position="137"/>
    </location>
</feature>
<dbReference type="Proteomes" id="UP000182334">
    <property type="component" value="Chromosome I"/>
</dbReference>
<feature type="transmembrane region" description="Helical" evidence="6">
    <location>
        <begin position="12"/>
        <end position="35"/>
    </location>
</feature>
<keyword evidence="10" id="KW-1185">Reference proteome</keyword>
<feature type="transmembrane region" description="Helical" evidence="6">
    <location>
        <begin position="47"/>
        <end position="66"/>
    </location>
</feature>
<protein>
    <submittedName>
        <fullName evidence="7">CIC11C00000001982</fullName>
    </submittedName>
    <submittedName>
        <fullName evidence="8">CIC11C00000004745</fullName>
    </submittedName>
</protein>
<feature type="transmembrane region" description="Helical" evidence="6">
    <location>
        <begin position="157"/>
        <end position="182"/>
    </location>
</feature>
<keyword evidence="4 6" id="KW-1133">Transmembrane helix</keyword>
<dbReference type="Pfam" id="PF04479">
    <property type="entry name" value="RTA1"/>
    <property type="match status" value="1"/>
</dbReference>
<dbReference type="PANTHER" id="PTHR31465:SF1">
    <property type="entry name" value="PROTEIN RTA1-RELATED"/>
    <property type="match status" value="1"/>
</dbReference>
<proteinExistence type="inferred from homology"/>